<comment type="caution">
    <text evidence="1">The sequence shown here is derived from an EMBL/GenBank/DDBJ whole genome shotgun (WGS) entry which is preliminary data.</text>
</comment>
<name>M6C375_LEPBO</name>
<dbReference type="PATRIC" id="fig|1218567.3.peg.1215"/>
<dbReference type="Proteomes" id="UP000011873">
    <property type="component" value="Unassembled WGS sequence"/>
</dbReference>
<dbReference type="EMBL" id="ANMU01000049">
    <property type="protein sequence ID" value="EMJ83233.1"/>
    <property type="molecule type" value="Genomic_DNA"/>
</dbReference>
<accession>M6C375</accession>
<proteinExistence type="predicted"/>
<reference evidence="1 2" key="1">
    <citation type="submission" date="2013-01" db="EMBL/GenBank/DDBJ databases">
        <authorList>
            <person name="Harkins D.M."/>
            <person name="Durkin A.S."/>
            <person name="Brinkac L.M."/>
            <person name="Haft D.H."/>
            <person name="Selengut J.D."/>
            <person name="Sanka R."/>
            <person name="DePew J."/>
            <person name="Purushe J."/>
            <person name="Galloway R.L."/>
            <person name="Vinetz J.M."/>
            <person name="Sutton G.G."/>
            <person name="Nierman W.C."/>
            <person name="Fouts D.E."/>
        </authorList>
    </citation>
    <scope>NUCLEOTIDE SEQUENCE [LARGE SCALE GENOMIC DNA]</scope>
    <source>
        <strain evidence="1 2">Sponselee CDC</strain>
    </source>
</reference>
<evidence type="ECO:0000313" key="1">
    <source>
        <dbReference type="EMBL" id="EMJ83233.1"/>
    </source>
</evidence>
<organism evidence="1 2">
    <name type="scientific">Leptospira borgpetersenii serovar Hardjo-bovis str. Sponselee</name>
    <dbReference type="NCBI Taxonomy" id="1303729"/>
    <lineage>
        <taxon>Bacteria</taxon>
        <taxon>Pseudomonadati</taxon>
        <taxon>Spirochaetota</taxon>
        <taxon>Spirochaetia</taxon>
        <taxon>Leptospirales</taxon>
        <taxon>Leptospiraceae</taxon>
        <taxon>Leptospira</taxon>
    </lineage>
</organism>
<sequence>MEPNIPFRFRKYFCKLNHFSCKFVDENPIYDKEAVKTTYLSNITLWAKELDFEAYLLFHFYDSADFIRHYIRSSDALDFRRRVY</sequence>
<protein>
    <submittedName>
        <fullName evidence="1">Uncharacterized protein</fullName>
    </submittedName>
</protein>
<evidence type="ECO:0000313" key="2">
    <source>
        <dbReference type="Proteomes" id="UP000011873"/>
    </source>
</evidence>
<gene>
    <name evidence="1" type="ORF">LEP1GSC016_3410</name>
</gene>
<dbReference type="AlphaFoldDB" id="M6C375"/>